<evidence type="ECO:0000256" key="7">
    <source>
        <dbReference type="ARBA" id="ARBA00022989"/>
    </source>
</evidence>
<dbReference type="Pfam" id="PF00067">
    <property type="entry name" value="p450"/>
    <property type="match status" value="1"/>
</dbReference>
<evidence type="ECO:0000256" key="3">
    <source>
        <dbReference type="ARBA" id="ARBA00022448"/>
    </source>
</evidence>
<keyword evidence="5 12" id="KW-0812">Transmembrane</keyword>
<evidence type="ECO:0000256" key="12">
    <source>
        <dbReference type="SAM" id="Phobius"/>
    </source>
</evidence>
<organism evidence="13 14">
    <name type="scientific">Phialemonium thermophilum</name>
    <dbReference type="NCBI Taxonomy" id="223376"/>
    <lineage>
        <taxon>Eukaryota</taxon>
        <taxon>Fungi</taxon>
        <taxon>Dikarya</taxon>
        <taxon>Ascomycota</taxon>
        <taxon>Pezizomycotina</taxon>
        <taxon>Sordariomycetes</taxon>
        <taxon>Sordariomycetidae</taxon>
        <taxon>Cephalothecales</taxon>
        <taxon>Cephalothecaceae</taxon>
        <taxon>Phialemonium</taxon>
    </lineage>
</organism>
<comment type="caution">
    <text evidence="13">The sequence shown here is derived from an EMBL/GenBank/DDBJ whole genome shotgun (WGS) entry which is preliminary data.</text>
</comment>
<dbReference type="PANTHER" id="PTHR43057">
    <property type="entry name" value="ARSENITE EFFLUX TRANSPORTER"/>
    <property type="match status" value="1"/>
</dbReference>
<dbReference type="InterPro" id="IPR002657">
    <property type="entry name" value="BilAc:Na_symport/Acr3"/>
</dbReference>
<keyword evidence="10" id="KW-0503">Monooxygenase</keyword>
<gene>
    <name evidence="13" type="ORF">VTK73DRAFT_4426</name>
</gene>
<dbReference type="SUPFAM" id="SSF48264">
    <property type="entry name" value="Cytochrome P450"/>
    <property type="match status" value="1"/>
</dbReference>
<dbReference type="Gene3D" id="1.10.630.10">
    <property type="entry name" value="Cytochrome P450"/>
    <property type="match status" value="1"/>
</dbReference>
<keyword evidence="3" id="KW-0813">Transport</keyword>
<feature type="transmembrane region" description="Helical" evidence="12">
    <location>
        <begin position="237"/>
        <end position="260"/>
    </location>
</feature>
<evidence type="ECO:0000256" key="9">
    <source>
        <dbReference type="ARBA" id="ARBA00023136"/>
    </source>
</evidence>
<keyword evidence="10" id="KW-0349">Heme</keyword>
<proteinExistence type="inferred from homology"/>
<evidence type="ECO:0000256" key="1">
    <source>
        <dbReference type="ARBA" id="ARBA00004651"/>
    </source>
</evidence>
<dbReference type="PANTHER" id="PTHR43057:SF1">
    <property type="entry name" value="ARSENICAL-RESISTANCE PROTEIN 3"/>
    <property type="match status" value="1"/>
</dbReference>
<sequence>MDRALLAFGAGSRVCIGRNLVQLELLKIWPVLIKNYKFEPVGEVKLHDVLVRVTKRDAKPEYLDTAGTPPSAAAEGGTTAKSIPYAVLSRWPKSPSPSKPQATMLSSSLPPTRDNAPSTRRHEPTVMGPADVEKQQDAGLQDAGQQEAPREKAQSAFRALGWLDRFLAVWILLAMVVGVLLGNFVPQTGRALQKGEFVGVSVPIAVGLLVMMYPILCKVRYESLHELFAHRGIWKQIGFSIVINWIVAPFIMLALAWAFLPDKPNLRVGLILVTLPSLPPR</sequence>
<feature type="transmembrane region" description="Helical" evidence="12">
    <location>
        <begin position="166"/>
        <end position="185"/>
    </location>
</feature>
<evidence type="ECO:0000313" key="14">
    <source>
        <dbReference type="Proteomes" id="UP001586593"/>
    </source>
</evidence>
<name>A0ABR3V8Y5_9PEZI</name>
<keyword evidence="8 10" id="KW-0408">Iron</keyword>
<keyword evidence="10" id="KW-0560">Oxidoreductase</keyword>
<keyword evidence="14" id="KW-1185">Reference proteome</keyword>
<accession>A0ABR3V8Y5</accession>
<evidence type="ECO:0000256" key="10">
    <source>
        <dbReference type="RuleBase" id="RU000461"/>
    </source>
</evidence>
<reference evidence="13 14" key="1">
    <citation type="journal article" date="2024" name="Commun. Biol.">
        <title>Comparative genomic analysis of thermophilic fungi reveals convergent evolutionary adaptations and gene losses.</title>
        <authorList>
            <person name="Steindorff A.S."/>
            <person name="Aguilar-Pontes M.V."/>
            <person name="Robinson A.J."/>
            <person name="Andreopoulos B."/>
            <person name="LaButti K."/>
            <person name="Kuo A."/>
            <person name="Mondo S."/>
            <person name="Riley R."/>
            <person name="Otillar R."/>
            <person name="Haridas S."/>
            <person name="Lipzen A."/>
            <person name="Grimwood J."/>
            <person name="Schmutz J."/>
            <person name="Clum A."/>
            <person name="Reid I.D."/>
            <person name="Moisan M.C."/>
            <person name="Butler G."/>
            <person name="Nguyen T.T.M."/>
            <person name="Dewar K."/>
            <person name="Conant G."/>
            <person name="Drula E."/>
            <person name="Henrissat B."/>
            <person name="Hansel C."/>
            <person name="Singer S."/>
            <person name="Hutchinson M.I."/>
            <person name="de Vries R.P."/>
            <person name="Natvig D.O."/>
            <person name="Powell A.J."/>
            <person name="Tsang A."/>
            <person name="Grigoriev I.V."/>
        </authorList>
    </citation>
    <scope>NUCLEOTIDE SEQUENCE [LARGE SCALE GENOMIC DNA]</scope>
    <source>
        <strain evidence="13 14">ATCC 24622</strain>
    </source>
</reference>
<evidence type="ECO:0000256" key="2">
    <source>
        <dbReference type="ARBA" id="ARBA00010110"/>
    </source>
</evidence>
<keyword evidence="6 10" id="KW-0479">Metal-binding</keyword>
<dbReference type="InterPro" id="IPR038770">
    <property type="entry name" value="Na+/solute_symporter_sf"/>
</dbReference>
<keyword evidence="4" id="KW-1003">Cell membrane</keyword>
<dbReference type="Pfam" id="PF01758">
    <property type="entry name" value="SBF"/>
    <property type="match status" value="1"/>
</dbReference>
<dbReference type="InterPro" id="IPR004706">
    <property type="entry name" value="Arsenical-R_Acr3"/>
</dbReference>
<dbReference type="EMBL" id="JAZHXJ010002510">
    <property type="protein sequence ID" value="KAL1838220.1"/>
    <property type="molecule type" value="Genomic_DNA"/>
</dbReference>
<keyword evidence="7 12" id="KW-1133">Transmembrane helix</keyword>
<evidence type="ECO:0000256" key="11">
    <source>
        <dbReference type="SAM" id="MobiDB-lite"/>
    </source>
</evidence>
<feature type="transmembrane region" description="Helical" evidence="12">
    <location>
        <begin position="197"/>
        <end position="216"/>
    </location>
</feature>
<dbReference type="InterPro" id="IPR001128">
    <property type="entry name" value="Cyt_P450"/>
</dbReference>
<dbReference type="Gene3D" id="1.20.1530.20">
    <property type="match status" value="1"/>
</dbReference>
<protein>
    <submittedName>
        <fullName evidence="13">Uncharacterized protein</fullName>
    </submittedName>
</protein>
<keyword evidence="9 12" id="KW-0472">Membrane</keyword>
<dbReference type="PROSITE" id="PS00086">
    <property type="entry name" value="CYTOCHROME_P450"/>
    <property type="match status" value="1"/>
</dbReference>
<dbReference type="InterPro" id="IPR017972">
    <property type="entry name" value="Cyt_P450_CS"/>
</dbReference>
<comment type="similarity">
    <text evidence="2">Belongs to the arsenical resistance-3 (ACR3) (TC 2.A.59) family.</text>
</comment>
<evidence type="ECO:0000256" key="8">
    <source>
        <dbReference type="ARBA" id="ARBA00023004"/>
    </source>
</evidence>
<comment type="similarity">
    <text evidence="10">Belongs to the cytochrome P450 family.</text>
</comment>
<evidence type="ECO:0000256" key="4">
    <source>
        <dbReference type="ARBA" id="ARBA00022475"/>
    </source>
</evidence>
<dbReference type="InterPro" id="IPR036396">
    <property type="entry name" value="Cyt_P450_sf"/>
</dbReference>
<evidence type="ECO:0000313" key="13">
    <source>
        <dbReference type="EMBL" id="KAL1838220.1"/>
    </source>
</evidence>
<dbReference type="Proteomes" id="UP001586593">
    <property type="component" value="Unassembled WGS sequence"/>
</dbReference>
<comment type="subcellular location">
    <subcellularLocation>
        <location evidence="1">Cell membrane</location>
        <topology evidence="1">Multi-pass membrane protein</topology>
    </subcellularLocation>
</comment>
<feature type="region of interest" description="Disordered" evidence="11">
    <location>
        <begin position="91"/>
        <end position="129"/>
    </location>
</feature>
<feature type="compositionally biased region" description="Polar residues" evidence="11">
    <location>
        <begin position="101"/>
        <end position="118"/>
    </location>
</feature>
<evidence type="ECO:0000256" key="5">
    <source>
        <dbReference type="ARBA" id="ARBA00022692"/>
    </source>
</evidence>
<evidence type="ECO:0000256" key="6">
    <source>
        <dbReference type="ARBA" id="ARBA00022723"/>
    </source>
</evidence>